<organism evidence="3 4">
    <name type="scientific">Septoria linicola</name>
    <dbReference type="NCBI Taxonomy" id="215465"/>
    <lineage>
        <taxon>Eukaryota</taxon>
        <taxon>Fungi</taxon>
        <taxon>Dikarya</taxon>
        <taxon>Ascomycota</taxon>
        <taxon>Pezizomycotina</taxon>
        <taxon>Dothideomycetes</taxon>
        <taxon>Dothideomycetidae</taxon>
        <taxon>Mycosphaerellales</taxon>
        <taxon>Mycosphaerellaceae</taxon>
        <taxon>Septoria</taxon>
    </lineage>
</organism>
<evidence type="ECO:0000313" key="3">
    <source>
        <dbReference type="EMBL" id="USW50072.1"/>
    </source>
</evidence>
<dbReference type="Proteomes" id="UP001056384">
    <property type="component" value="Chromosome 2"/>
</dbReference>
<dbReference type="AlphaFoldDB" id="A0A9Q9EHL7"/>
<keyword evidence="4" id="KW-1185">Reference proteome</keyword>
<reference evidence="3" key="1">
    <citation type="submission" date="2022-06" db="EMBL/GenBank/DDBJ databases">
        <title>Complete genome sequences of two strains of the flax pathogen Septoria linicola.</title>
        <authorList>
            <person name="Lapalu N."/>
            <person name="Simon A."/>
            <person name="Demenou B."/>
            <person name="Paumier D."/>
            <person name="Guillot M.-P."/>
            <person name="Gout L."/>
            <person name="Valade R."/>
        </authorList>
    </citation>
    <scope>NUCLEOTIDE SEQUENCE</scope>
    <source>
        <strain evidence="3">SE15195</strain>
    </source>
</reference>
<dbReference type="EMBL" id="CP099419">
    <property type="protein sequence ID" value="USW50072.1"/>
    <property type="molecule type" value="Genomic_DNA"/>
</dbReference>
<dbReference type="OrthoDB" id="3625730at2759"/>
<gene>
    <name evidence="3" type="ORF">Slin15195_G033910</name>
</gene>
<protein>
    <submittedName>
        <fullName evidence="3">Uncharacterized protein</fullName>
    </submittedName>
</protein>
<evidence type="ECO:0000256" key="1">
    <source>
        <dbReference type="SAM" id="MobiDB-lite"/>
    </source>
</evidence>
<keyword evidence="2" id="KW-0812">Transmembrane</keyword>
<proteinExistence type="predicted"/>
<feature type="transmembrane region" description="Helical" evidence="2">
    <location>
        <begin position="35"/>
        <end position="58"/>
    </location>
</feature>
<keyword evidence="2" id="KW-0472">Membrane</keyword>
<keyword evidence="2" id="KW-1133">Transmembrane helix</keyword>
<name>A0A9Q9EHL7_9PEZI</name>
<sequence>MHLRTLHQSAYYSAPADQPVLHHRSVDGDGDMHKVWGIVGRFLIAFAALILVVLLIRFTKDRLTKRKLARKAEGQLSHLQSGSLRSTTNRSGTRRKPAQSAFVGRPLPHPDGYELGIIAHPGHSHARPGDSHMQSQTFVRTPARPPVKVSAPMTTNPFEDVDGPAPEAWGPIGRER</sequence>
<accession>A0A9Q9EHL7</accession>
<feature type="compositionally biased region" description="Polar residues" evidence="1">
    <location>
        <begin position="77"/>
        <end position="91"/>
    </location>
</feature>
<evidence type="ECO:0000256" key="2">
    <source>
        <dbReference type="SAM" id="Phobius"/>
    </source>
</evidence>
<evidence type="ECO:0000313" key="4">
    <source>
        <dbReference type="Proteomes" id="UP001056384"/>
    </source>
</evidence>
<feature type="region of interest" description="Disordered" evidence="1">
    <location>
        <begin position="70"/>
        <end position="176"/>
    </location>
</feature>